<dbReference type="SUPFAM" id="SSF48452">
    <property type="entry name" value="TPR-like"/>
    <property type="match status" value="1"/>
</dbReference>
<evidence type="ECO:0000256" key="1">
    <source>
        <dbReference type="SAM" id="SignalP"/>
    </source>
</evidence>
<gene>
    <name evidence="2" type="ORF">BDN70DRAFT_978724</name>
</gene>
<dbReference type="InterPro" id="IPR011990">
    <property type="entry name" value="TPR-like_helical_dom_sf"/>
</dbReference>
<feature type="chain" id="PRO_5040170071" description="Fungal N-terminal domain-containing protein" evidence="1">
    <location>
        <begin position="17"/>
        <end position="730"/>
    </location>
</feature>
<feature type="signal peptide" evidence="1">
    <location>
        <begin position="1"/>
        <end position="16"/>
    </location>
</feature>
<evidence type="ECO:0000313" key="3">
    <source>
        <dbReference type="Proteomes" id="UP000807469"/>
    </source>
</evidence>
<dbReference type="AlphaFoldDB" id="A0A9P5Z3R5"/>
<dbReference type="EMBL" id="MU155192">
    <property type="protein sequence ID" value="KAF9480572.1"/>
    <property type="molecule type" value="Genomic_DNA"/>
</dbReference>
<keyword evidence="3" id="KW-1185">Reference proteome</keyword>
<dbReference type="Proteomes" id="UP000807469">
    <property type="component" value="Unassembled WGS sequence"/>
</dbReference>
<evidence type="ECO:0000313" key="2">
    <source>
        <dbReference type="EMBL" id="KAF9480572.1"/>
    </source>
</evidence>
<organism evidence="2 3">
    <name type="scientific">Pholiota conissans</name>
    <dbReference type="NCBI Taxonomy" id="109636"/>
    <lineage>
        <taxon>Eukaryota</taxon>
        <taxon>Fungi</taxon>
        <taxon>Dikarya</taxon>
        <taxon>Basidiomycota</taxon>
        <taxon>Agaricomycotina</taxon>
        <taxon>Agaricomycetes</taxon>
        <taxon>Agaricomycetidae</taxon>
        <taxon>Agaricales</taxon>
        <taxon>Agaricineae</taxon>
        <taxon>Strophariaceae</taxon>
        <taxon>Pholiota</taxon>
    </lineage>
</organism>
<sequence length="730" mass="82619">MDPLSITLAVITLATALKDIIDIAQDIHDSFSKLPQNYRNAQRLATLMLKTLREIQDIYQENTAVFDRTSHLRKATDDLRDIYVLPSHKLPSTFNREIRYAHKQCMHLIPPISEKSLVKLKFAVYSFLTRKKVEELLSDLNEHVNRCSQQFLVSSTGYNPMFKLLEVIDPYIPDAIPTHELSKAYLRREIGRVLQSLSLIMQHWVKNPPTSVEVPRLALTWLLQASLVSDTINHQDTLIIAFRTQSLLRAHPSSLCIKEIDVALNRLSVRLKNLDMTGDAISICNIRIQLWRAIVKLQHSRTSLRRLANALAMLAIVYADGGDKDRAFYTAAESTEILQCLVTEENLQEQFAMQDTTLLVRNMILQAESDPSVENSLKLAVDARKTLECALGISSKDDLNISSPSSQQTLKGSSDDHSFTYASLLFRIARVKLNSNSLIEAKESAKSALQALNHLHTKYPNSEKITDKITGVLALLSDRDIRPINTSHEILDYTERNIILLRQMCQITPQRYILRLVNSLWWRREAFVDIGKVFEAQQVYQELSNLGELAATPPHLSLKIPSEIEGDYYVKLASSHYLTDHFTDAIVAARKAISLYAALEPMDSSPCRSQAKLLTAARRYDAALSEGYKALNIIDNSNIRGPDDVLIVPHQEVLGALLETLEASPDPRSLEQANIIVTRIRKLAHSGRVKQQRKWDWALPKYAMLLQRAGRLEEAATYLQEITNSFAEIN</sequence>
<dbReference type="Gene3D" id="1.25.40.10">
    <property type="entry name" value="Tetratricopeptide repeat domain"/>
    <property type="match status" value="1"/>
</dbReference>
<evidence type="ECO:0008006" key="4">
    <source>
        <dbReference type="Google" id="ProtNLM"/>
    </source>
</evidence>
<proteinExistence type="predicted"/>
<comment type="caution">
    <text evidence="2">The sequence shown here is derived from an EMBL/GenBank/DDBJ whole genome shotgun (WGS) entry which is preliminary data.</text>
</comment>
<dbReference type="OrthoDB" id="2978551at2759"/>
<name>A0A9P5Z3R5_9AGAR</name>
<keyword evidence="1" id="KW-0732">Signal</keyword>
<accession>A0A9P5Z3R5</accession>
<reference evidence="2" key="1">
    <citation type="submission" date="2020-11" db="EMBL/GenBank/DDBJ databases">
        <authorList>
            <consortium name="DOE Joint Genome Institute"/>
            <person name="Ahrendt S."/>
            <person name="Riley R."/>
            <person name="Andreopoulos W."/>
            <person name="Labutti K."/>
            <person name="Pangilinan J."/>
            <person name="Ruiz-Duenas F.J."/>
            <person name="Barrasa J.M."/>
            <person name="Sanchez-Garcia M."/>
            <person name="Camarero S."/>
            <person name="Miyauchi S."/>
            <person name="Serrano A."/>
            <person name="Linde D."/>
            <person name="Babiker R."/>
            <person name="Drula E."/>
            <person name="Ayuso-Fernandez I."/>
            <person name="Pacheco R."/>
            <person name="Padilla G."/>
            <person name="Ferreira P."/>
            <person name="Barriuso J."/>
            <person name="Kellner H."/>
            <person name="Castanera R."/>
            <person name="Alfaro M."/>
            <person name="Ramirez L."/>
            <person name="Pisabarro A.G."/>
            <person name="Kuo A."/>
            <person name="Tritt A."/>
            <person name="Lipzen A."/>
            <person name="He G."/>
            <person name="Yan M."/>
            <person name="Ng V."/>
            <person name="Cullen D."/>
            <person name="Martin F."/>
            <person name="Rosso M.-N."/>
            <person name="Henrissat B."/>
            <person name="Hibbett D."/>
            <person name="Martinez A.T."/>
            <person name="Grigoriev I.V."/>
        </authorList>
    </citation>
    <scope>NUCLEOTIDE SEQUENCE</scope>
    <source>
        <strain evidence="2">CIRM-BRFM 674</strain>
    </source>
</reference>
<protein>
    <recommendedName>
        <fullName evidence="4">Fungal N-terminal domain-containing protein</fullName>
    </recommendedName>
</protein>